<name>A0A6J7KIM2_9ZZZZ</name>
<dbReference type="EMBL" id="CAFBMW010000027">
    <property type="protein sequence ID" value="CAB4955497.1"/>
    <property type="molecule type" value="Genomic_DNA"/>
</dbReference>
<keyword evidence="1" id="KW-0812">Transmembrane</keyword>
<feature type="transmembrane region" description="Helical" evidence="1">
    <location>
        <begin position="117"/>
        <end position="142"/>
    </location>
</feature>
<evidence type="ECO:0000256" key="1">
    <source>
        <dbReference type="SAM" id="Phobius"/>
    </source>
</evidence>
<accession>A0A6J7KIM2</accession>
<proteinExistence type="predicted"/>
<feature type="transmembrane region" description="Helical" evidence="1">
    <location>
        <begin position="69"/>
        <end position="97"/>
    </location>
</feature>
<sequence>MPQEAAVRTPLTLLGLVWIAFLTIFPFAAAGDTSFLHIAAHLVQLPLLVAATLVAWRQRRGATTRVQRALGWVLSVSVPAAVVGVGLELVTAVVRLAEDGWVNKDTADVFESGPHAVVASLTIPSMMISMIAVLALVLVVGLRRRSPVG</sequence>
<evidence type="ECO:0000313" key="2">
    <source>
        <dbReference type="EMBL" id="CAB4955497.1"/>
    </source>
</evidence>
<organism evidence="2">
    <name type="scientific">freshwater metagenome</name>
    <dbReference type="NCBI Taxonomy" id="449393"/>
    <lineage>
        <taxon>unclassified sequences</taxon>
        <taxon>metagenomes</taxon>
        <taxon>ecological metagenomes</taxon>
    </lineage>
</organism>
<reference evidence="2" key="1">
    <citation type="submission" date="2020-05" db="EMBL/GenBank/DDBJ databases">
        <authorList>
            <person name="Chiriac C."/>
            <person name="Salcher M."/>
            <person name="Ghai R."/>
            <person name="Kavagutti S V."/>
        </authorList>
    </citation>
    <scope>NUCLEOTIDE SEQUENCE</scope>
</reference>
<keyword evidence="1" id="KW-0472">Membrane</keyword>
<dbReference type="AlphaFoldDB" id="A0A6J7KIM2"/>
<gene>
    <name evidence="2" type="ORF">UFOPK3662_02845</name>
</gene>
<feature type="transmembrane region" description="Helical" evidence="1">
    <location>
        <begin position="35"/>
        <end position="57"/>
    </location>
</feature>
<feature type="transmembrane region" description="Helical" evidence="1">
    <location>
        <begin position="12"/>
        <end position="29"/>
    </location>
</feature>
<keyword evidence="1" id="KW-1133">Transmembrane helix</keyword>
<protein>
    <submittedName>
        <fullName evidence="2">Unannotated protein</fullName>
    </submittedName>
</protein>